<comment type="caution">
    <text evidence="1">The sequence shown here is derived from an EMBL/GenBank/DDBJ whole genome shotgun (WGS) entry which is preliminary data.</text>
</comment>
<sequence>MSNRQVKHRVVSIKEKLEIINDIPRGAKKSVLAREKGLPLSTVCGIWTAREKVLNGAPSNLKRCHLSGSSYPYVEEALQVKAATVKNCLARAQFVVPAVPTQEINLSEVDADEETADDSDCEALLA</sequence>
<proteinExistence type="predicted"/>
<dbReference type="Proteomes" id="UP000821865">
    <property type="component" value="Chromosome 1"/>
</dbReference>
<accession>A0ACB8DT93</accession>
<name>A0ACB8DT93_DERSI</name>
<protein>
    <submittedName>
        <fullName evidence="1">Uncharacterized protein</fullName>
    </submittedName>
</protein>
<evidence type="ECO:0000313" key="1">
    <source>
        <dbReference type="EMBL" id="KAH7977700.1"/>
    </source>
</evidence>
<evidence type="ECO:0000313" key="2">
    <source>
        <dbReference type="Proteomes" id="UP000821865"/>
    </source>
</evidence>
<dbReference type="EMBL" id="CM023470">
    <property type="protein sequence ID" value="KAH7977700.1"/>
    <property type="molecule type" value="Genomic_DNA"/>
</dbReference>
<reference evidence="1" key="1">
    <citation type="submission" date="2020-05" db="EMBL/GenBank/DDBJ databases">
        <title>Large-scale comparative analyses of tick genomes elucidate their genetic diversity and vector capacities.</title>
        <authorList>
            <person name="Jia N."/>
            <person name="Wang J."/>
            <person name="Shi W."/>
            <person name="Du L."/>
            <person name="Sun Y."/>
            <person name="Zhan W."/>
            <person name="Jiang J."/>
            <person name="Wang Q."/>
            <person name="Zhang B."/>
            <person name="Ji P."/>
            <person name="Sakyi L.B."/>
            <person name="Cui X."/>
            <person name="Yuan T."/>
            <person name="Jiang B."/>
            <person name="Yang W."/>
            <person name="Lam T.T.-Y."/>
            <person name="Chang Q."/>
            <person name="Ding S."/>
            <person name="Wang X."/>
            <person name="Zhu J."/>
            <person name="Ruan X."/>
            <person name="Zhao L."/>
            <person name="Wei J."/>
            <person name="Que T."/>
            <person name="Du C."/>
            <person name="Cheng J."/>
            <person name="Dai P."/>
            <person name="Han X."/>
            <person name="Huang E."/>
            <person name="Gao Y."/>
            <person name="Liu J."/>
            <person name="Shao H."/>
            <person name="Ye R."/>
            <person name="Li L."/>
            <person name="Wei W."/>
            <person name="Wang X."/>
            <person name="Wang C."/>
            <person name="Yang T."/>
            <person name="Huo Q."/>
            <person name="Li W."/>
            <person name="Guo W."/>
            <person name="Chen H."/>
            <person name="Zhou L."/>
            <person name="Ni X."/>
            <person name="Tian J."/>
            <person name="Zhou Y."/>
            <person name="Sheng Y."/>
            <person name="Liu T."/>
            <person name="Pan Y."/>
            <person name="Xia L."/>
            <person name="Li J."/>
            <person name="Zhao F."/>
            <person name="Cao W."/>
        </authorList>
    </citation>
    <scope>NUCLEOTIDE SEQUENCE</scope>
    <source>
        <strain evidence="1">Dsil-2018</strain>
    </source>
</reference>
<organism evidence="1 2">
    <name type="scientific">Dermacentor silvarum</name>
    <name type="common">Tick</name>
    <dbReference type="NCBI Taxonomy" id="543639"/>
    <lineage>
        <taxon>Eukaryota</taxon>
        <taxon>Metazoa</taxon>
        <taxon>Ecdysozoa</taxon>
        <taxon>Arthropoda</taxon>
        <taxon>Chelicerata</taxon>
        <taxon>Arachnida</taxon>
        <taxon>Acari</taxon>
        <taxon>Parasitiformes</taxon>
        <taxon>Ixodida</taxon>
        <taxon>Ixodoidea</taxon>
        <taxon>Ixodidae</taxon>
        <taxon>Rhipicephalinae</taxon>
        <taxon>Dermacentor</taxon>
    </lineage>
</organism>
<keyword evidence="2" id="KW-1185">Reference proteome</keyword>
<gene>
    <name evidence="1" type="ORF">HPB49_003195</name>
</gene>